<accession>A0A939FN34</accession>
<dbReference type="AlphaFoldDB" id="A0A939FN34"/>
<dbReference type="Proteomes" id="UP000664781">
    <property type="component" value="Unassembled WGS sequence"/>
</dbReference>
<sequence>MRRLPRAGLRPPAFARRRPYPYGLLVPVANVATVTAADEIRRFLGAWRIRSTVAPYTPRRRRRAPAPWTLQVLVFADDAGRARRLVNDWTLPADAPDPRPEP</sequence>
<protein>
    <submittedName>
        <fullName evidence="1">Uncharacterized protein</fullName>
    </submittedName>
</protein>
<evidence type="ECO:0000313" key="1">
    <source>
        <dbReference type="EMBL" id="MBO0654144.1"/>
    </source>
</evidence>
<proteinExistence type="predicted"/>
<comment type="caution">
    <text evidence="1">The sequence shown here is derived from an EMBL/GenBank/DDBJ whole genome shotgun (WGS) entry which is preliminary data.</text>
</comment>
<gene>
    <name evidence="1" type="ORF">J1792_15595</name>
</gene>
<dbReference type="RefSeq" id="WP_143587569.1">
    <property type="nucleotide sequence ID" value="NZ_JAFMOF010000002.1"/>
</dbReference>
<dbReference type="EMBL" id="JAFMOF010000002">
    <property type="protein sequence ID" value="MBO0654144.1"/>
    <property type="molecule type" value="Genomic_DNA"/>
</dbReference>
<keyword evidence="2" id="KW-1185">Reference proteome</keyword>
<reference evidence="1" key="1">
    <citation type="submission" date="2021-03" db="EMBL/GenBank/DDBJ databases">
        <title>Streptomyces strains.</title>
        <authorList>
            <person name="Lund M.B."/>
            <person name="Toerring T."/>
        </authorList>
    </citation>
    <scope>NUCLEOTIDE SEQUENCE</scope>
    <source>
        <strain evidence="1">JCM 4242</strain>
    </source>
</reference>
<evidence type="ECO:0000313" key="2">
    <source>
        <dbReference type="Proteomes" id="UP000664781"/>
    </source>
</evidence>
<organism evidence="1 2">
    <name type="scientific">Streptomyces triculaminicus</name>
    <dbReference type="NCBI Taxonomy" id="2816232"/>
    <lineage>
        <taxon>Bacteria</taxon>
        <taxon>Bacillati</taxon>
        <taxon>Actinomycetota</taxon>
        <taxon>Actinomycetes</taxon>
        <taxon>Kitasatosporales</taxon>
        <taxon>Streptomycetaceae</taxon>
        <taxon>Streptomyces</taxon>
    </lineage>
</organism>
<name>A0A939FN34_9ACTN</name>